<evidence type="ECO:0000313" key="15">
    <source>
        <dbReference type="Proteomes" id="UP001175261"/>
    </source>
</evidence>
<evidence type="ECO:0000256" key="4">
    <source>
        <dbReference type="ARBA" id="ARBA00022792"/>
    </source>
</evidence>
<evidence type="ECO:0000256" key="7">
    <source>
        <dbReference type="ARBA" id="ARBA00023128"/>
    </source>
</evidence>
<dbReference type="GO" id="GO:0005743">
    <property type="term" value="C:mitochondrial inner membrane"/>
    <property type="evidence" value="ECO:0007669"/>
    <property type="project" value="UniProtKB-SubCell"/>
</dbReference>
<keyword evidence="5" id="KW-0809">Transit peptide</keyword>
<feature type="domain" description="Peptidase M16 N-terminal" evidence="12">
    <location>
        <begin position="82"/>
        <end position="222"/>
    </location>
</feature>
<sequence length="491" mass="51615">MSRELFPTRHFFRGDQLLHYDGKTANCPPTNILSTMLSSSCLARNAQQAARRSGVQALQRRAYAAAASSASFETGDVSGLKVASRDLGAPTTKLAVVAKAGTRFQPLPGLSAGLGEFAFKSTKNRSALRIQREAELLGGQLATRVYREALVLEASFLRDDLPYFAELLAEVVSSTKYTTHEFHEEVETALSLKQAAAQYDAAAIALDNAHAVAFHNGLGSPVFPASATPYKKYLSDDHVAAFADAAYTRPNIAVIGDGANASALSSWVERFFKDVPVSAQSGQSIKSEATKYFGGEQRQNASVGNAITIAFPGSDYNNAKPEIAVLAALLGGKSTIKWSPGFSLIGKATAGLPDLQVSTSNLSYSDAGLLTIQISGSAASVRKAAFEAAKALKSVADGTVPKEELEKAIATAKFDALNSSELRESSILLAGAGLVNTGKPFELNALSKAIEGVTAQKLKTAAKALVDGKATVSSVGDLFVLPYAEEIGLQV</sequence>
<dbReference type="InterPro" id="IPR011249">
    <property type="entry name" value="Metalloenz_LuxS/M16"/>
</dbReference>
<comment type="similarity">
    <text evidence="9">Belongs to the peptidase M16 family. UQCRC2/QCR2 subfamily.</text>
</comment>
<organism evidence="14 15">
    <name type="scientific">Sarocladium strictum</name>
    <name type="common">Black bundle disease fungus</name>
    <name type="synonym">Acremonium strictum</name>
    <dbReference type="NCBI Taxonomy" id="5046"/>
    <lineage>
        <taxon>Eukaryota</taxon>
        <taxon>Fungi</taxon>
        <taxon>Dikarya</taxon>
        <taxon>Ascomycota</taxon>
        <taxon>Pezizomycotina</taxon>
        <taxon>Sordariomycetes</taxon>
        <taxon>Hypocreomycetidae</taxon>
        <taxon>Hypocreales</taxon>
        <taxon>Sarocladiaceae</taxon>
        <taxon>Sarocladium</taxon>
    </lineage>
</organism>
<comment type="subcellular location">
    <subcellularLocation>
        <location evidence="1">Mitochondrion inner membrane</location>
        <topology evidence="1">Peripheral membrane protein</topology>
        <orientation evidence="1">Matrix side</orientation>
    </subcellularLocation>
</comment>
<evidence type="ECO:0000256" key="2">
    <source>
        <dbReference type="ARBA" id="ARBA00022448"/>
    </source>
</evidence>
<keyword evidence="7" id="KW-0496">Mitochondrion</keyword>
<keyword evidence="15" id="KW-1185">Reference proteome</keyword>
<dbReference type="Gene3D" id="3.30.830.10">
    <property type="entry name" value="Metalloenzyme, LuxS/M16 peptidase-like"/>
    <property type="match status" value="2"/>
</dbReference>
<keyword evidence="3" id="KW-0679">Respiratory chain</keyword>
<gene>
    <name evidence="14" type="ORF">NLU13_6415</name>
</gene>
<comment type="caution">
    <text evidence="14">The sequence shown here is derived from an EMBL/GenBank/DDBJ whole genome shotgun (WGS) entry which is preliminary data.</text>
</comment>
<evidence type="ECO:0000256" key="6">
    <source>
        <dbReference type="ARBA" id="ARBA00022982"/>
    </source>
</evidence>
<evidence type="ECO:0000256" key="5">
    <source>
        <dbReference type="ARBA" id="ARBA00022946"/>
    </source>
</evidence>
<name>A0AA39GFV2_SARSR</name>
<reference evidence="14" key="1">
    <citation type="submission" date="2022-10" db="EMBL/GenBank/DDBJ databases">
        <title>Determination and structural analysis of whole genome sequence of Sarocladium strictum F4-1.</title>
        <authorList>
            <person name="Hu L."/>
            <person name="Jiang Y."/>
        </authorList>
    </citation>
    <scope>NUCLEOTIDE SEQUENCE</scope>
    <source>
        <strain evidence="14">F4-1</strain>
    </source>
</reference>
<evidence type="ECO:0000256" key="1">
    <source>
        <dbReference type="ARBA" id="ARBA00004443"/>
    </source>
</evidence>
<keyword evidence="6" id="KW-0249">Electron transport</keyword>
<keyword evidence="4" id="KW-0999">Mitochondrion inner membrane</keyword>
<evidence type="ECO:0000256" key="8">
    <source>
        <dbReference type="ARBA" id="ARBA00023136"/>
    </source>
</evidence>
<evidence type="ECO:0000256" key="9">
    <source>
        <dbReference type="ARBA" id="ARBA00038146"/>
    </source>
</evidence>
<keyword evidence="8" id="KW-0472">Membrane</keyword>
<evidence type="ECO:0000256" key="10">
    <source>
        <dbReference type="ARBA" id="ARBA00040751"/>
    </source>
</evidence>
<protein>
    <recommendedName>
        <fullName evidence="10">Cytochrome b-c1 complex subunit 2, mitochondrial</fullName>
    </recommendedName>
    <alternativeName>
        <fullName evidence="11">Core protein II</fullName>
    </alternativeName>
</protein>
<dbReference type="PANTHER" id="PTHR11851:SF209">
    <property type="entry name" value="CYTOCHROME B-C1 COMPLEX SUBUNIT 2, MITOCHONDRIAL"/>
    <property type="match status" value="1"/>
</dbReference>
<evidence type="ECO:0000256" key="11">
    <source>
        <dbReference type="ARBA" id="ARBA00041372"/>
    </source>
</evidence>
<evidence type="ECO:0000259" key="12">
    <source>
        <dbReference type="Pfam" id="PF00675"/>
    </source>
</evidence>
<dbReference type="SUPFAM" id="SSF63411">
    <property type="entry name" value="LuxS/MPP-like metallohydrolase"/>
    <property type="match status" value="2"/>
</dbReference>
<evidence type="ECO:0000313" key="14">
    <source>
        <dbReference type="EMBL" id="KAK0386580.1"/>
    </source>
</evidence>
<dbReference type="EMBL" id="JAPDFR010000005">
    <property type="protein sequence ID" value="KAK0386580.1"/>
    <property type="molecule type" value="Genomic_DNA"/>
</dbReference>
<dbReference type="Pfam" id="PF00675">
    <property type="entry name" value="Peptidase_M16"/>
    <property type="match status" value="1"/>
</dbReference>
<dbReference type="InterPro" id="IPR050361">
    <property type="entry name" value="MPP/UQCRC_Complex"/>
</dbReference>
<dbReference type="InterPro" id="IPR007863">
    <property type="entry name" value="Peptidase_M16_C"/>
</dbReference>
<keyword evidence="2" id="KW-0813">Transport</keyword>
<dbReference type="GO" id="GO:0046872">
    <property type="term" value="F:metal ion binding"/>
    <property type="evidence" value="ECO:0007669"/>
    <property type="project" value="InterPro"/>
</dbReference>
<dbReference type="FunFam" id="3.30.830.10:FF:000039">
    <property type="entry name" value="Ubiquinol-cytochrome c reductase core subunit 2"/>
    <property type="match status" value="1"/>
</dbReference>
<dbReference type="Pfam" id="PF05193">
    <property type="entry name" value="Peptidase_M16_C"/>
    <property type="match status" value="1"/>
</dbReference>
<dbReference type="PANTHER" id="PTHR11851">
    <property type="entry name" value="METALLOPROTEASE"/>
    <property type="match status" value="1"/>
</dbReference>
<dbReference type="AlphaFoldDB" id="A0AA39GFV2"/>
<evidence type="ECO:0000259" key="13">
    <source>
        <dbReference type="Pfam" id="PF05193"/>
    </source>
</evidence>
<dbReference type="Proteomes" id="UP001175261">
    <property type="component" value="Unassembled WGS sequence"/>
</dbReference>
<dbReference type="FunFam" id="3.30.830.10:FF:000021">
    <property type="entry name" value="Cytochrome b-c1 complex subunit 2"/>
    <property type="match status" value="1"/>
</dbReference>
<accession>A0AA39GFV2</accession>
<evidence type="ECO:0000256" key="3">
    <source>
        <dbReference type="ARBA" id="ARBA00022660"/>
    </source>
</evidence>
<proteinExistence type="inferred from homology"/>
<feature type="domain" description="Peptidase M16 C-terminal" evidence="13">
    <location>
        <begin position="235"/>
        <end position="410"/>
    </location>
</feature>
<dbReference type="InterPro" id="IPR011765">
    <property type="entry name" value="Pept_M16_N"/>
</dbReference>